<comment type="caution">
    <text evidence="2">The sequence shown here is derived from an EMBL/GenBank/DDBJ whole genome shotgun (WGS) entry which is preliminary data.</text>
</comment>
<dbReference type="Gene3D" id="3.10.450.50">
    <property type="match status" value="1"/>
</dbReference>
<keyword evidence="3" id="KW-1185">Reference proteome</keyword>
<gene>
    <name evidence="2" type="ORF">Cba03nite_31330</name>
</gene>
<dbReference type="Proteomes" id="UP000601223">
    <property type="component" value="Unassembled WGS sequence"/>
</dbReference>
<organism evidence="2 3">
    <name type="scientific">Catellatospora bangladeshensis</name>
    <dbReference type="NCBI Taxonomy" id="310355"/>
    <lineage>
        <taxon>Bacteria</taxon>
        <taxon>Bacillati</taxon>
        <taxon>Actinomycetota</taxon>
        <taxon>Actinomycetes</taxon>
        <taxon>Micromonosporales</taxon>
        <taxon>Micromonosporaceae</taxon>
        <taxon>Catellatospora</taxon>
    </lineage>
</organism>
<dbReference type="InterPro" id="IPR037401">
    <property type="entry name" value="SnoaL-like"/>
</dbReference>
<evidence type="ECO:0000259" key="1">
    <source>
        <dbReference type="Pfam" id="PF12680"/>
    </source>
</evidence>
<accession>A0A8J3JPZ3</accession>
<feature type="domain" description="SnoaL-like" evidence="1">
    <location>
        <begin position="8"/>
        <end position="105"/>
    </location>
</feature>
<dbReference type="RefSeq" id="WP_203746388.1">
    <property type="nucleotide sequence ID" value="NZ_BONF01000016.1"/>
</dbReference>
<evidence type="ECO:0000313" key="3">
    <source>
        <dbReference type="Proteomes" id="UP000601223"/>
    </source>
</evidence>
<dbReference type="AlphaFoldDB" id="A0A8J3JPZ3"/>
<sequence length="112" mass="12772">MDVRALISAFNDAWNGHDLEHALDLCTADVVFESTNPAPDGRRFEGRDEVREAWRPVFEQLEGRFDVEELTVAGDLVVQRWRYDWGSGHVRGVDVIRARDGRVAEKLSYVKG</sequence>
<proteinExistence type="predicted"/>
<dbReference type="EMBL" id="BONF01000016">
    <property type="protein sequence ID" value="GIF81784.1"/>
    <property type="molecule type" value="Genomic_DNA"/>
</dbReference>
<name>A0A8J3JPZ3_9ACTN</name>
<dbReference type="InterPro" id="IPR032710">
    <property type="entry name" value="NTF2-like_dom_sf"/>
</dbReference>
<evidence type="ECO:0000313" key="2">
    <source>
        <dbReference type="EMBL" id="GIF81784.1"/>
    </source>
</evidence>
<protein>
    <recommendedName>
        <fullName evidence="1">SnoaL-like domain-containing protein</fullName>
    </recommendedName>
</protein>
<dbReference type="Pfam" id="PF12680">
    <property type="entry name" value="SnoaL_2"/>
    <property type="match status" value="1"/>
</dbReference>
<reference evidence="2 3" key="1">
    <citation type="submission" date="2021-01" db="EMBL/GenBank/DDBJ databases">
        <title>Whole genome shotgun sequence of Catellatospora bangladeshensis NBRC 107357.</title>
        <authorList>
            <person name="Komaki H."/>
            <person name="Tamura T."/>
        </authorList>
    </citation>
    <scope>NUCLEOTIDE SEQUENCE [LARGE SCALE GENOMIC DNA]</scope>
    <source>
        <strain evidence="2 3">NBRC 107357</strain>
    </source>
</reference>
<dbReference type="SUPFAM" id="SSF54427">
    <property type="entry name" value="NTF2-like"/>
    <property type="match status" value="1"/>
</dbReference>